<evidence type="ECO:0000259" key="1">
    <source>
        <dbReference type="Pfam" id="PF08241"/>
    </source>
</evidence>
<comment type="caution">
    <text evidence="2">The sequence shown here is derived from an EMBL/GenBank/DDBJ whole genome shotgun (WGS) entry which is preliminary data.</text>
</comment>
<dbReference type="InterPro" id="IPR052939">
    <property type="entry name" value="23S_rRNA_MeTrnsfrase_RlmA"/>
</dbReference>
<dbReference type="SUPFAM" id="SSF53335">
    <property type="entry name" value="S-adenosyl-L-methionine-dependent methyltransferases"/>
    <property type="match status" value="1"/>
</dbReference>
<accession>A0ABN2ZJ10</accession>
<dbReference type="CDD" id="cd02440">
    <property type="entry name" value="AdoMet_MTases"/>
    <property type="match status" value="1"/>
</dbReference>
<sequence>MSRTFEDLVAEADSVPVDGWDFSWLAGRAVERRPSWGYQRAMGERLGRASAALDIQTGGGEVLAGAPKLPKLTVATESWPPNVAKATRLLGPRGVVVVADRDEPPLPFADEAFDLVTSRHPVTVWWDEIARVLQPGGTYFSQQVGHSSVFELVEYFLGPQTEETRRARHPDDTRRKAEAAGLDVLDLRFESLRTEFYDVGAVVYFLRKVIWMVPGFTVDRYRDRLRELHERIRAEGPFVAHSTRFLIEARKPA</sequence>
<dbReference type="InterPro" id="IPR013216">
    <property type="entry name" value="Methyltransf_11"/>
</dbReference>
<keyword evidence="3" id="KW-1185">Reference proteome</keyword>
<dbReference type="Gene3D" id="3.40.50.150">
    <property type="entry name" value="Vaccinia Virus protein VP39"/>
    <property type="match status" value="1"/>
</dbReference>
<evidence type="ECO:0000313" key="2">
    <source>
        <dbReference type="EMBL" id="GAA2142982.1"/>
    </source>
</evidence>
<dbReference type="Pfam" id="PF08241">
    <property type="entry name" value="Methyltransf_11"/>
    <property type="match status" value="1"/>
</dbReference>
<dbReference type="InterPro" id="IPR029063">
    <property type="entry name" value="SAM-dependent_MTases_sf"/>
</dbReference>
<dbReference type="GO" id="GO:0032259">
    <property type="term" value="P:methylation"/>
    <property type="evidence" value="ECO:0007669"/>
    <property type="project" value="UniProtKB-KW"/>
</dbReference>
<gene>
    <name evidence="2" type="ORF">GCM10009760_28760</name>
</gene>
<keyword evidence="2" id="KW-0489">Methyltransferase</keyword>
<name>A0ABN2ZJ10_9ACTN</name>
<evidence type="ECO:0000313" key="3">
    <source>
        <dbReference type="Proteomes" id="UP001422759"/>
    </source>
</evidence>
<dbReference type="GO" id="GO:0008168">
    <property type="term" value="F:methyltransferase activity"/>
    <property type="evidence" value="ECO:0007669"/>
    <property type="project" value="UniProtKB-KW"/>
</dbReference>
<dbReference type="RefSeq" id="WP_344464740.1">
    <property type="nucleotide sequence ID" value="NZ_BAAANT010000013.1"/>
</dbReference>
<dbReference type="PANTHER" id="PTHR43460">
    <property type="entry name" value="METHYLTRANSFERASE"/>
    <property type="match status" value="1"/>
</dbReference>
<reference evidence="2 3" key="1">
    <citation type="journal article" date="2019" name="Int. J. Syst. Evol. Microbiol.">
        <title>The Global Catalogue of Microorganisms (GCM) 10K type strain sequencing project: providing services to taxonomists for standard genome sequencing and annotation.</title>
        <authorList>
            <consortium name="The Broad Institute Genomics Platform"/>
            <consortium name="The Broad Institute Genome Sequencing Center for Infectious Disease"/>
            <person name="Wu L."/>
            <person name="Ma J."/>
        </authorList>
    </citation>
    <scope>NUCLEOTIDE SEQUENCE [LARGE SCALE GENOMIC DNA]</scope>
    <source>
        <strain evidence="2 3">JCM 14560</strain>
    </source>
</reference>
<proteinExistence type="predicted"/>
<feature type="domain" description="Methyltransferase type 11" evidence="1">
    <location>
        <begin position="53"/>
        <end position="140"/>
    </location>
</feature>
<dbReference type="EMBL" id="BAAANT010000013">
    <property type="protein sequence ID" value="GAA2142982.1"/>
    <property type="molecule type" value="Genomic_DNA"/>
</dbReference>
<organism evidence="2 3">
    <name type="scientific">Kitasatospora kazusensis</name>
    <dbReference type="NCBI Taxonomy" id="407974"/>
    <lineage>
        <taxon>Bacteria</taxon>
        <taxon>Bacillati</taxon>
        <taxon>Actinomycetota</taxon>
        <taxon>Actinomycetes</taxon>
        <taxon>Kitasatosporales</taxon>
        <taxon>Streptomycetaceae</taxon>
        <taxon>Kitasatospora</taxon>
    </lineage>
</organism>
<dbReference type="PANTHER" id="PTHR43460:SF1">
    <property type="entry name" value="METHYLTRANSFERASE TYPE 11 DOMAIN-CONTAINING PROTEIN"/>
    <property type="match status" value="1"/>
</dbReference>
<keyword evidence="2" id="KW-0808">Transferase</keyword>
<dbReference type="Proteomes" id="UP001422759">
    <property type="component" value="Unassembled WGS sequence"/>
</dbReference>
<protein>
    <submittedName>
        <fullName evidence="2">Class I SAM-dependent methyltransferase</fullName>
    </submittedName>
</protein>